<gene>
    <name evidence="3" type="primary">6038915</name>
    <name evidence="2" type="ORF">CpipJ_CPIJ007127</name>
</gene>
<protein>
    <submittedName>
        <fullName evidence="2 3">Uncharacterized protein</fullName>
    </submittedName>
</protein>
<dbReference type="InParanoid" id="B0WIT0"/>
<feature type="compositionally biased region" description="Basic and acidic residues" evidence="1">
    <location>
        <begin position="220"/>
        <end position="232"/>
    </location>
</feature>
<sequence length="756" mass="82506">MDKLEHLRKVCLVRVSGELVAAGKLAVRKASFSEATERLERLRELAGKFRRMQQSIEETLEDQEEVAAAHGKSVEFFTAYQAAEELLEVHIKNTTPVRAVTRKSSSGSLLDEIRQFCEKVTAATVGQFGTIPSYPNGSAQVSSCAPHSGPTTTSDGQSGAVGYGNPDGKQRLDCASVTDPTTVSSREEGEPMSNWSPLPEKHHSSIRVSTFHPGQATCDGGKDGPETPMEGVEKASVEKATTQETNKPEEVDGAAINMAVTQETRRVKWKALMPTEAISVRGIDVALPQASLDSKTCAELCPFHGIEEEQLPAIGMSTISPVRLSCNGGKGGPETSATGVEMALAGGEASQNQVVRPAAEQVEEVIINVVEAQDPRGAQRKAHLLPTEPVSCRGIDLALPRASLDSRFCVWIGLPSIQSINTSSVRAVGPDVKIQKAKHNINDERFMEMEGDQALVDTDSTESTRRFEDVGGYVTRSRFRDATFSFKQLWIRGHIRHLLKVERIGNWTHHQTASAGEGKGLRLKIKHTTEKIVAAGGVGLRQMCLKAGENVRNTLWKKEKELCEQWQHGRSTIDLDETDKSASVITAHWTSVRDTVRKIETLALTTFLAVSCGDLAGAGEDDQAPMEGKPKPSLTTRVTVNMRKTSRRGSDIGTSSAPSRPCSFIVEDEFAQPPSGYVKPHHLHQRQQQLFSASSVAPAEVDRGRTKFGCPREPSYVVSCRGSPEYVHPGEEWITWRPVRMLQLCKLDGASRQSEC</sequence>
<dbReference type="VEuPathDB" id="VectorBase:CPIJ007127"/>
<evidence type="ECO:0000313" key="4">
    <source>
        <dbReference type="Proteomes" id="UP000002320"/>
    </source>
</evidence>
<dbReference type="HOGENOM" id="CLU_368528_0_0_1"/>
<feature type="region of interest" description="Disordered" evidence="1">
    <location>
        <begin position="139"/>
        <end position="158"/>
    </location>
</feature>
<dbReference type="OrthoDB" id="7762392at2759"/>
<evidence type="ECO:0000313" key="2">
    <source>
        <dbReference type="EMBL" id="EDS28743.1"/>
    </source>
</evidence>
<evidence type="ECO:0000313" key="3">
    <source>
        <dbReference type="EnsemblMetazoa" id="CPIJ007127-PA"/>
    </source>
</evidence>
<accession>B0WIT0</accession>
<feature type="compositionally biased region" description="Polar residues" evidence="1">
    <location>
        <begin position="139"/>
        <end position="157"/>
    </location>
</feature>
<dbReference type="EMBL" id="DS231952">
    <property type="protein sequence ID" value="EDS28743.1"/>
    <property type="molecule type" value="Genomic_DNA"/>
</dbReference>
<evidence type="ECO:0000256" key="1">
    <source>
        <dbReference type="SAM" id="MobiDB-lite"/>
    </source>
</evidence>
<reference evidence="3" key="2">
    <citation type="submission" date="2021-02" db="UniProtKB">
        <authorList>
            <consortium name="EnsemblMetazoa"/>
        </authorList>
    </citation>
    <scope>IDENTIFICATION</scope>
    <source>
        <strain evidence="3">JHB</strain>
    </source>
</reference>
<reference evidence="2" key="1">
    <citation type="submission" date="2007-03" db="EMBL/GenBank/DDBJ databases">
        <title>Annotation of Culex pipiens quinquefasciatus.</title>
        <authorList>
            <consortium name="The Broad Institute Genome Sequencing Platform"/>
            <person name="Atkinson P.W."/>
            <person name="Hemingway J."/>
            <person name="Christensen B.M."/>
            <person name="Higgs S."/>
            <person name="Kodira C."/>
            <person name="Hannick L."/>
            <person name="Megy K."/>
            <person name="O'Leary S."/>
            <person name="Pearson M."/>
            <person name="Haas B.J."/>
            <person name="Mauceli E."/>
            <person name="Wortman J.R."/>
            <person name="Lee N.H."/>
            <person name="Guigo R."/>
            <person name="Stanke M."/>
            <person name="Alvarado L."/>
            <person name="Amedeo P."/>
            <person name="Antoine C.H."/>
            <person name="Arensburger P."/>
            <person name="Bidwell S.L."/>
            <person name="Crawford M."/>
            <person name="Camaro F."/>
            <person name="Devon K."/>
            <person name="Engels R."/>
            <person name="Hammond M."/>
            <person name="Howarth C."/>
            <person name="Koehrsen M."/>
            <person name="Lawson D."/>
            <person name="Montgomery P."/>
            <person name="Nene V."/>
            <person name="Nusbaum C."/>
            <person name="Puiu D."/>
            <person name="Romero-Severson J."/>
            <person name="Severson D.W."/>
            <person name="Shumway M."/>
            <person name="Sisk P."/>
            <person name="Stolte C."/>
            <person name="Zeng Q."/>
            <person name="Eisenstadt E."/>
            <person name="Fraser-Liggett C."/>
            <person name="Strausberg R."/>
            <person name="Galagan J."/>
            <person name="Birren B."/>
            <person name="Collins F.H."/>
        </authorList>
    </citation>
    <scope>NUCLEOTIDE SEQUENCE [LARGE SCALE GENOMIC DNA]</scope>
    <source>
        <strain evidence="2">JHB</strain>
    </source>
</reference>
<dbReference type="KEGG" id="cqu:CpipJ_CPIJ007127"/>
<name>B0WIT0_CULQU</name>
<dbReference type="VEuPathDB" id="VectorBase:CQUJHB018249"/>
<dbReference type="EnsemblMetazoa" id="CPIJ007127-RA">
    <property type="protein sequence ID" value="CPIJ007127-PA"/>
    <property type="gene ID" value="CPIJ007127"/>
</dbReference>
<feature type="region of interest" description="Disordered" evidence="1">
    <location>
        <begin position="166"/>
        <end position="232"/>
    </location>
</feature>
<keyword evidence="4" id="KW-1185">Reference proteome</keyword>
<dbReference type="AlphaFoldDB" id="B0WIT0"/>
<dbReference type="VEuPathDB" id="VectorBase:CQUJHB006280"/>
<proteinExistence type="predicted"/>
<organism>
    <name type="scientific">Culex quinquefasciatus</name>
    <name type="common">Southern house mosquito</name>
    <name type="synonym">Culex pungens</name>
    <dbReference type="NCBI Taxonomy" id="7176"/>
    <lineage>
        <taxon>Eukaryota</taxon>
        <taxon>Metazoa</taxon>
        <taxon>Ecdysozoa</taxon>
        <taxon>Arthropoda</taxon>
        <taxon>Hexapoda</taxon>
        <taxon>Insecta</taxon>
        <taxon>Pterygota</taxon>
        <taxon>Neoptera</taxon>
        <taxon>Endopterygota</taxon>
        <taxon>Diptera</taxon>
        <taxon>Nematocera</taxon>
        <taxon>Culicoidea</taxon>
        <taxon>Culicidae</taxon>
        <taxon>Culicinae</taxon>
        <taxon>Culicini</taxon>
        <taxon>Culex</taxon>
        <taxon>Culex</taxon>
    </lineage>
</organism>
<dbReference type="Proteomes" id="UP000002320">
    <property type="component" value="Unassembled WGS sequence"/>
</dbReference>